<keyword evidence="1" id="KW-0812">Transmembrane</keyword>
<evidence type="ECO:0000256" key="1">
    <source>
        <dbReference type="SAM" id="Phobius"/>
    </source>
</evidence>
<dbReference type="PATRIC" id="fig|1110509.7.peg.1813"/>
<name>G7WPW0_METH6</name>
<dbReference type="KEGG" id="mhi:Mhar_1631"/>
<protein>
    <submittedName>
        <fullName evidence="2">Uncharacterized protein</fullName>
    </submittedName>
</protein>
<evidence type="ECO:0000313" key="3">
    <source>
        <dbReference type="Proteomes" id="UP000005877"/>
    </source>
</evidence>
<dbReference type="HOGENOM" id="CLU_3302710_0_0_2"/>
<gene>
    <name evidence="2" type="ordered locus">Mhar_1631</name>
</gene>
<dbReference type="AlphaFoldDB" id="G7WPW0"/>
<dbReference type="EMBL" id="CP003117">
    <property type="protein sequence ID" value="AET64991.1"/>
    <property type="molecule type" value="Genomic_DNA"/>
</dbReference>
<feature type="transmembrane region" description="Helical" evidence="1">
    <location>
        <begin position="12"/>
        <end position="28"/>
    </location>
</feature>
<sequence length="39" mass="4875">MSDIMRSFMVRFIFFTSYFSMRTLSIIYRRRCPKISERT</sequence>
<keyword evidence="3" id="KW-1185">Reference proteome</keyword>
<keyword evidence="1" id="KW-0472">Membrane</keyword>
<accession>G7WPW0</accession>
<proteinExistence type="predicted"/>
<evidence type="ECO:0000313" key="2">
    <source>
        <dbReference type="EMBL" id="AET64991.1"/>
    </source>
</evidence>
<organism evidence="2 3">
    <name type="scientific">Methanothrix harundinacea (strain 6Ac)</name>
    <name type="common">Methanosaeta harundinacea</name>
    <dbReference type="NCBI Taxonomy" id="1110509"/>
    <lineage>
        <taxon>Archaea</taxon>
        <taxon>Methanobacteriati</taxon>
        <taxon>Methanobacteriota</taxon>
        <taxon>Stenosarchaea group</taxon>
        <taxon>Methanomicrobia</taxon>
        <taxon>Methanotrichales</taxon>
        <taxon>Methanotrichaceae</taxon>
        <taxon>Methanothrix</taxon>
    </lineage>
</organism>
<dbReference type="Proteomes" id="UP000005877">
    <property type="component" value="Chromosome"/>
</dbReference>
<keyword evidence="1" id="KW-1133">Transmembrane helix</keyword>
<reference evidence="2 3" key="1">
    <citation type="journal article" date="2012" name="PLoS ONE">
        <title>The genome characteristics and predicted function of methyl-group oxidation pathway in the obligate aceticlastic methanogens, Methanosaeta spp.</title>
        <authorList>
            <person name="Zhu J."/>
            <person name="Zheng H."/>
            <person name="Ai G."/>
            <person name="Zhang G."/>
            <person name="Liu D."/>
            <person name="Liu X."/>
            <person name="Dong X."/>
        </authorList>
    </citation>
    <scope>NUCLEOTIDE SEQUENCE [LARGE SCALE GENOMIC DNA]</scope>
    <source>
        <strain evidence="2 3">6Ac</strain>
    </source>
</reference>